<accession>A0A7F5RDI2</accession>
<feature type="region of interest" description="Disordered" evidence="1">
    <location>
        <begin position="269"/>
        <end position="340"/>
    </location>
</feature>
<sequence length="433" mass="50448">MSVEILDLEDLNQSINSIRISDVFNTNETIMPNQNTESLISAARNYGEILPKFEGKSSNLETFILRVDSFYQKYGNTADVTLNEYVYCLICNKLTGEASDFVTCRPDINTWILLKEALRHKFGDFTDRKILSHQFKMLKIKQDENLVEFIERIRSVQTRLDIKTQSDSALTREQKQIHKEINEQTALEVLYNNSPAMLQTIMDVREHATLSAATNTVLNFITKHPPEKQKTNISPKVHINQPINNQFQNQNFTRTSQNNSFVNRGNVAQNTSRNNFTNQPRMQSFQQRNYNPNTQNNYTSRSTSQNQNNFRQLNQNTSRVNNAPITRNTQNLPPDNSLRSSTFQRTAFKNWRQPRINCTEVEPVDYENQNYCEDENYYENQNYCEETNPEYFPEDYYNCNNTEEINSVGCNNEQLNQDHVDVVNFQPPASDNN</sequence>
<dbReference type="Proteomes" id="UP000192223">
    <property type="component" value="Unplaced"/>
</dbReference>
<evidence type="ECO:0000313" key="3">
    <source>
        <dbReference type="RefSeq" id="XP_025834037.1"/>
    </source>
</evidence>
<dbReference type="RefSeq" id="XP_025834037.1">
    <property type="nucleotide sequence ID" value="XM_025978252.1"/>
</dbReference>
<dbReference type="GeneID" id="112905575"/>
<name>A0A7F5RDI2_AGRPL</name>
<gene>
    <name evidence="3" type="primary">LOC112905575</name>
</gene>
<proteinExistence type="predicted"/>
<dbReference type="InParanoid" id="A0A7F5RDI2"/>
<dbReference type="KEGG" id="apln:112905575"/>
<evidence type="ECO:0000313" key="2">
    <source>
        <dbReference type="Proteomes" id="UP000192223"/>
    </source>
</evidence>
<evidence type="ECO:0000256" key="1">
    <source>
        <dbReference type="SAM" id="MobiDB-lite"/>
    </source>
</evidence>
<dbReference type="OrthoDB" id="7466780at2759"/>
<feature type="compositionally biased region" description="Polar residues" evidence="1">
    <location>
        <begin position="317"/>
        <end position="340"/>
    </location>
</feature>
<feature type="compositionally biased region" description="Low complexity" evidence="1">
    <location>
        <begin position="305"/>
        <end position="316"/>
    </location>
</feature>
<feature type="compositionally biased region" description="Polar residues" evidence="1">
    <location>
        <begin position="269"/>
        <end position="304"/>
    </location>
</feature>
<protein>
    <submittedName>
        <fullName evidence="3">GATA zinc finger domain-containing protein 4-like</fullName>
    </submittedName>
</protein>
<reference evidence="3" key="1">
    <citation type="submission" date="2025-08" db="UniProtKB">
        <authorList>
            <consortium name="RefSeq"/>
        </authorList>
    </citation>
    <scope>IDENTIFICATION</scope>
    <source>
        <tissue evidence="3">Entire body</tissue>
    </source>
</reference>
<organism evidence="2 3">
    <name type="scientific">Agrilus planipennis</name>
    <name type="common">Emerald ash borer</name>
    <name type="synonym">Agrilus marcopoli</name>
    <dbReference type="NCBI Taxonomy" id="224129"/>
    <lineage>
        <taxon>Eukaryota</taxon>
        <taxon>Metazoa</taxon>
        <taxon>Ecdysozoa</taxon>
        <taxon>Arthropoda</taxon>
        <taxon>Hexapoda</taxon>
        <taxon>Insecta</taxon>
        <taxon>Pterygota</taxon>
        <taxon>Neoptera</taxon>
        <taxon>Endopterygota</taxon>
        <taxon>Coleoptera</taxon>
        <taxon>Polyphaga</taxon>
        <taxon>Elateriformia</taxon>
        <taxon>Buprestoidea</taxon>
        <taxon>Buprestidae</taxon>
        <taxon>Agrilinae</taxon>
        <taxon>Agrilus</taxon>
    </lineage>
</organism>
<keyword evidence="2" id="KW-1185">Reference proteome</keyword>
<dbReference type="AlphaFoldDB" id="A0A7F5RDI2"/>